<keyword evidence="9" id="KW-0406">Ion transport</keyword>
<organism evidence="13">
    <name type="scientific">Dendroctonus ponderosae</name>
    <name type="common">Mountain pine beetle</name>
    <dbReference type="NCBI Taxonomy" id="77166"/>
    <lineage>
        <taxon>Eukaryota</taxon>
        <taxon>Metazoa</taxon>
        <taxon>Ecdysozoa</taxon>
        <taxon>Arthropoda</taxon>
        <taxon>Hexapoda</taxon>
        <taxon>Insecta</taxon>
        <taxon>Pterygota</taxon>
        <taxon>Neoptera</taxon>
        <taxon>Endopterygota</taxon>
        <taxon>Coleoptera</taxon>
        <taxon>Polyphaga</taxon>
        <taxon>Cucujiformia</taxon>
        <taxon>Curculionidae</taxon>
        <taxon>Scolytinae</taxon>
        <taxon>Dendroctonus</taxon>
    </lineage>
</organism>
<evidence type="ECO:0000313" key="13">
    <source>
        <dbReference type="EMBL" id="ENN77733.1"/>
    </source>
</evidence>
<dbReference type="PROSITE" id="PS50850">
    <property type="entry name" value="MFS"/>
    <property type="match status" value="1"/>
</dbReference>
<keyword evidence="8" id="KW-0472">Membrane</keyword>
<dbReference type="InterPro" id="IPR020846">
    <property type="entry name" value="MFS_dom"/>
</dbReference>
<dbReference type="Gene3D" id="1.20.1250.20">
    <property type="entry name" value="MFS general substrate transporter like domains"/>
    <property type="match status" value="4"/>
</dbReference>
<keyword evidence="3" id="KW-0813">Transport</keyword>
<keyword evidence="9" id="KW-0739">Sodium transport</keyword>
<dbReference type="FunFam" id="1.20.1250.20:FF:000003">
    <property type="entry name" value="Solute carrier family 17 member 3"/>
    <property type="match status" value="1"/>
</dbReference>
<evidence type="ECO:0000256" key="9">
    <source>
        <dbReference type="ARBA" id="ARBA00023201"/>
    </source>
</evidence>
<reference evidence="13" key="1">
    <citation type="journal article" date="2013" name="Genome Biol.">
        <title>Draft genome of the mountain pine beetle, Dendroctonus ponderosae Hopkins, a major forest pest.</title>
        <authorList>
            <person name="Keeling C.I."/>
            <person name="Yuen M.M."/>
            <person name="Liao N.Y."/>
            <person name="Docking T.R."/>
            <person name="Chan S.K."/>
            <person name="Taylor G.A."/>
            <person name="Palmquist D.L."/>
            <person name="Jackman S.D."/>
            <person name="Nguyen A."/>
            <person name="Li M."/>
            <person name="Henderson H."/>
            <person name="Janes J.K."/>
            <person name="Zhao Y."/>
            <person name="Pandoh P."/>
            <person name="Moore R."/>
            <person name="Sperling F.A."/>
            <person name="Huber D.P."/>
            <person name="Birol I."/>
            <person name="Jones S.J."/>
            <person name="Bohlmann J."/>
        </authorList>
    </citation>
    <scope>NUCLEOTIDE SEQUENCE</scope>
</reference>
<dbReference type="InterPro" id="IPR050382">
    <property type="entry name" value="MFS_Na/Anion_cotransporter"/>
</dbReference>
<evidence type="ECO:0000256" key="10">
    <source>
        <dbReference type="ARBA" id="ARBA00054632"/>
    </source>
</evidence>
<evidence type="ECO:0000259" key="12">
    <source>
        <dbReference type="PROSITE" id="PS50850"/>
    </source>
</evidence>
<dbReference type="InterPro" id="IPR011701">
    <property type="entry name" value="MFS"/>
</dbReference>
<gene>
    <name evidence="13" type="ORF">YQE_05804</name>
</gene>
<dbReference type="OrthoDB" id="2985014at2759"/>
<proteinExistence type="inferred from homology"/>
<evidence type="ECO:0000256" key="2">
    <source>
        <dbReference type="ARBA" id="ARBA00008586"/>
    </source>
</evidence>
<evidence type="ECO:0000256" key="7">
    <source>
        <dbReference type="ARBA" id="ARBA00023053"/>
    </source>
</evidence>
<dbReference type="Pfam" id="PF07690">
    <property type="entry name" value="MFS_1"/>
    <property type="match status" value="2"/>
</dbReference>
<comment type="function">
    <text evidence="10">May be an inorganic phosphate cotransporter.</text>
</comment>
<dbReference type="FunFam" id="1.20.1250.20:FF:000144">
    <property type="entry name" value="Picot, isoform B"/>
    <property type="match status" value="1"/>
</dbReference>
<accession>N6TIS5</accession>
<feature type="non-terminal residue" evidence="13">
    <location>
        <position position="1"/>
    </location>
</feature>
<evidence type="ECO:0000256" key="5">
    <source>
        <dbReference type="ARBA" id="ARBA00022847"/>
    </source>
</evidence>
<dbReference type="CDD" id="cd17318">
    <property type="entry name" value="MFS_SLC17"/>
    <property type="match status" value="1"/>
</dbReference>
<comment type="subcellular location">
    <subcellularLocation>
        <location evidence="1">Membrane</location>
        <topology evidence="1">Multi-pass membrane protein</topology>
    </subcellularLocation>
</comment>
<protein>
    <recommendedName>
        <fullName evidence="11">Putative inorganic phosphate cotransporter</fullName>
    </recommendedName>
</protein>
<keyword evidence="7" id="KW-0915">Sodium</keyword>
<keyword evidence="5" id="KW-0769">Symport</keyword>
<dbReference type="AlphaFoldDB" id="N6TIS5"/>
<name>N6TIS5_DENPD</name>
<evidence type="ECO:0000256" key="6">
    <source>
        <dbReference type="ARBA" id="ARBA00022989"/>
    </source>
</evidence>
<dbReference type="PANTHER" id="PTHR11662">
    <property type="entry name" value="SOLUTE CARRIER FAMILY 17"/>
    <property type="match status" value="1"/>
</dbReference>
<evidence type="ECO:0000256" key="4">
    <source>
        <dbReference type="ARBA" id="ARBA00022692"/>
    </source>
</evidence>
<evidence type="ECO:0000256" key="11">
    <source>
        <dbReference type="ARBA" id="ARBA00068450"/>
    </source>
</evidence>
<keyword evidence="6" id="KW-1133">Transmembrane helix</keyword>
<feature type="domain" description="Major facilitator superfamily (MFS) profile" evidence="12">
    <location>
        <begin position="37"/>
        <end position="456"/>
    </location>
</feature>
<dbReference type="GO" id="GO:0016020">
    <property type="term" value="C:membrane"/>
    <property type="evidence" value="ECO:0007669"/>
    <property type="project" value="UniProtKB-SubCell"/>
</dbReference>
<dbReference type="PANTHER" id="PTHR11662:SF280">
    <property type="entry name" value="FI21844P1-RELATED"/>
    <property type="match status" value="1"/>
</dbReference>
<dbReference type="OMA" id="WATFITH"/>
<evidence type="ECO:0000256" key="1">
    <source>
        <dbReference type="ARBA" id="ARBA00004141"/>
    </source>
</evidence>
<dbReference type="EMBL" id="KB740939">
    <property type="protein sequence ID" value="ENN77733.1"/>
    <property type="molecule type" value="Genomic_DNA"/>
</dbReference>
<keyword evidence="4" id="KW-0812">Transmembrane</keyword>
<dbReference type="SUPFAM" id="SSF103473">
    <property type="entry name" value="MFS general substrate transporter"/>
    <property type="match status" value="2"/>
</dbReference>
<dbReference type="FunFam" id="1.20.1250.20:FF:000532">
    <property type="entry name" value="SLC (SoLute Carrier) homolog"/>
    <property type="match status" value="1"/>
</dbReference>
<dbReference type="HOGENOM" id="CLU_331285_0_0_1"/>
<evidence type="ECO:0000256" key="8">
    <source>
        <dbReference type="ARBA" id="ARBA00023136"/>
    </source>
</evidence>
<evidence type="ECO:0000256" key="3">
    <source>
        <dbReference type="ARBA" id="ARBA00022448"/>
    </source>
</evidence>
<dbReference type="GO" id="GO:0015293">
    <property type="term" value="F:symporter activity"/>
    <property type="evidence" value="ECO:0007669"/>
    <property type="project" value="UniProtKB-KW"/>
</dbReference>
<comment type="similarity">
    <text evidence="2">Belongs to the major facilitator superfamily. Sodium/anion cotransporter family.</text>
</comment>
<sequence>MKDIKTKSKLEPEFSEAEIVNNGPSIGVRHFQAMLMFLLLAIGYAMRVNLSVGIVAMTKASSKNPDIPIYDWQNTNFILSSFFIGYVCLQVFAGELGKRFGVKWLVVVAMVINSVCCILTPITAANLGSYGVMAIRIMQGLFQGFFFPSVHNILGKWAPKEERTTLGNMIFTGVAFGTIVAMPVTGYISASWAGWPWAFYLFGIIGLLWCIIWTIFGANSPQEHKYITKEEQFYIQSSIGDIEQKEPPHTPWKPIFKSMPFWAIVVANSGQNWGYFTLLTEIPTYLSKVANQPISENSLLSAAPYLALFLLGLCFGPTADWIVQKQLLTTRQTRKLMNTIGSFGPALALSVLGFIPNPESNVGIIEGVLIIAVGINAAIWCGFQVNHVDLSPKFSGVLMGIANGSSSIFSILAPNFVQLYVTDLTDASQWRIVFLIAAGVYVASDIFYIKYAEAEIQWWNNVGEDEISNSTIPIADRVEEKNLKSLLGCRHIQMFLYFLLMMYSYCMRSVLSVAIVAMNDNSTTLNPDVPVYHWTDQSIVLSAFFWGYIICQVPAAHFGKKYGIKWILVACITIPTMANNFGSKGVMLCRFTQGLAQGFLLPSIHTLLGHWAPPSERSRIGTFAYAGGSVFGNIVSMPITGLICSHWMGWPFSFYLWGAFGLSWSLIWMFFGFDRPKCHTNISQKEKDYIENSLGQCGEPQQKIPWKDILKSMPVWALIVSNLGVNWGSSVLLTQTPTYLNKILKFDIRSNAALSAAPYLAMWILSFVFSTVCDLLINKAWMSRGNARKLFHSIGTLCPALGLLSIGFITEDQAYLSVGILILVGGAIGAGFCGFQVNHIDLSPNHSGMLMALSNGCTIISPLVVQFIVTDQVQKMALIIRQSN</sequence>
<dbReference type="InterPro" id="IPR036259">
    <property type="entry name" value="MFS_trans_sf"/>
</dbReference>
<dbReference type="GO" id="GO:0006820">
    <property type="term" value="P:monoatomic anion transport"/>
    <property type="evidence" value="ECO:0007669"/>
    <property type="project" value="TreeGrafter"/>
</dbReference>
<dbReference type="GO" id="GO:0006814">
    <property type="term" value="P:sodium ion transport"/>
    <property type="evidence" value="ECO:0007669"/>
    <property type="project" value="UniProtKB-KW"/>
</dbReference>